<evidence type="ECO:0000313" key="6">
    <source>
        <dbReference type="Proteomes" id="UP000015101"/>
    </source>
</evidence>
<dbReference type="STRING" id="6412.T1FU77"/>
<protein>
    <recommendedName>
        <fullName evidence="3">FANCI solenoid 4 domain-containing protein</fullName>
    </recommendedName>
</protein>
<feature type="coiled-coil region" evidence="1">
    <location>
        <begin position="185"/>
        <end position="220"/>
    </location>
</feature>
<gene>
    <name evidence="5" type="primary">20212373</name>
    <name evidence="4" type="ORF">HELRODRAFT_192702</name>
</gene>
<dbReference type="InterPro" id="IPR029314">
    <property type="entry name" value="FANCI_S4"/>
</dbReference>
<dbReference type="eggNOG" id="KOG4553">
    <property type="taxonomic scope" value="Eukaryota"/>
</dbReference>
<reference evidence="5" key="3">
    <citation type="submission" date="2015-06" db="UniProtKB">
        <authorList>
            <consortium name="EnsemblMetazoa"/>
        </authorList>
    </citation>
    <scope>IDENTIFICATION</scope>
</reference>
<feature type="compositionally biased region" description="Low complexity" evidence="2">
    <location>
        <begin position="290"/>
        <end position="320"/>
    </location>
</feature>
<evidence type="ECO:0000313" key="4">
    <source>
        <dbReference type="EMBL" id="ESO00023.1"/>
    </source>
</evidence>
<name>T1FU77_HELRO</name>
<dbReference type="GO" id="GO:0006281">
    <property type="term" value="P:DNA repair"/>
    <property type="evidence" value="ECO:0007669"/>
    <property type="project" value="InterPro"/>
</dbReference>
<dbReference type="Proteomes" id="UP000015101">
    <property type="component" value="Unassembled WGS sequence"/>
</dbReference>
<dbReference type="Pfam" id="PF14678">
    <property type="entry name" value="FANCI_S4"/>
    <property type="match status" value="1"/>
</dbReference>
<feature type="region of interest" description="Disordered" evidence="2">
    <location>
        <begin position="270"/>
        <end position="371"/>
    </location>
</feature>
<proteinExistence type="predicted"/>
<reference evidence="4 6" key="2">
    <citation type="journal article" date="2013" name="Nature">
        <title>Insights into bilaterian evolution from three spiralian genomes.</title>
        <authorList>
            <person name="Simakov O."/>
            <person name="Marletaz F."/>
            <person name="Cho S.J."/>
            <person name="Edsinger-Gonzales E."/>
            <person name="Havlak P."/>
            <person name="Hellsten U."/>
            <person name="Kuo D.H."/>
            <person name="Larsson T."/>
            <person name="Lv J."/>
            <person name="Arendt D."/>
            <person name="Savage R."/>
            <person name="Osoegawa K."/>
            <person name="de Jong P."/>
            <person name="Grimwood J."/>
            <person name="Chapman J.A."/>
            <person name="Shapiro H."/>
            <person name="Aerts A."/>
            <person name="Otillar R.P."/>
            <person name="Terry A.Y."/>
            <person name="Boore J.L."/>
            <person name="Grigoriev I.V."/>
            <person name="Lindberg D.R."/>
            <person name="Seaver E.C."/>
            <person name="Weisblat D.A."/>
            <person name="Putnam N.H."/>
            <person name="Rokhsar D.S."/>
        </authorList>
    </citation>
    <scope>NUCLEOTIDE SEQUENCE</scope>
</reference>
<dbReference type="InterPro" id="IPR026171">
    <property type="entry name" value="FANCI"/>
</dbReference>
<feature type="compositionally biased region" description="Acidic residues" evidence="2">
    <location>
        <begin position="272"/>
        <end position="289"/>
    </location>
</feature>
<dbReference type="EnsemblMetazoa" id="HelroT192702">
    <property type="protein sequence ID" value="HelroP192702"/>
    <property type="gene ID" value="HelroG192702"/>
</dbReference>
<dbReference type="RefSeq" id="XP_009021797.1">
    <property type="nucleotide sequence ID" value="XM_009023549.1"/>
</dbReference>
<dbReference type="InParanoid" id="T1FU77"/>
<evidence type="ECO:0000256" key="2">
    <source>
        <dbReference type="SAM" id="MobiDB-lite"/>
    </source>
</evidence>
<dbReference type="HOGENOM" id="CLU_746575_0_0_1"/>
<evidence type="ECO:0000313" key="5">
    <source>
        <dbReference type="EnsemblMetazoa" id="HelroP192702"/>
    </source>
</evidence>
<evidence type="ECO:0000259" key="3">
    <source>
        <dbReference type="Pfam" id="PF14678"/>
    </source>
</evidence>
<dbReference type="EMBL" id="KB097026">
    <property type="protein sequence ID" value="ESO00023.1"/>
    <property type="molecule type" value="Genomic_DNA"/>
</dbReference>
<dbReference type="KEGG" id="hro:HELRODRAFT_192702"/>
<reference evidence="6" key="1">
    <citation type="submission" date="2012-12" db="EMBL/GenBank/DDBJ databases">
        <authorList>
            <person name="Hellsten U."/>
            <person name="Grimwood J."/>
            <person name="Chapman J.A."/>
            <person name="Shapiro H."/>
            <person name="Aerts A."/>
            <person name="Otillar R.P."/>
            <person name="Terry A.Y."/>
            <person name="Boore J.L."/>
            <person name="Simakov O."/>
            <person name="Marletaz F."/>
            <person name="Cho S.-J."/>
            <person name="Edsinger-Gonzales E."/>
            <person name="Havlak P."/>
            <person name="Kuo D.-H."/>
            <person name="Larsson T."/>
            <person name="Lv J."/>
            <person name="Arendt D."/>
            <person name="Savage R."/>
            <person name="Osoegawa K."/>
            <person name="de Jong P."/>
            <person name="Lindberg D.R."/>
            <person name="Seaver E.C."/>
            <person name="Weisblat D.A."/>
            <person name="Putnam N.H."/>
            <person name="Grigoriev I.V."/>
            <person name="Rokhsar D.S."/>
        </authorList>
    </citation>
    <scope>NUCLEOTIDE SEQUENCE</scope>
</reference>
<keyword evidence="6" id="KW-1185">Reference proteome</keyword>
<dbReference type="AlphaFoldDB" id="T1FU77"/>
<dbReference type="EMBL" id="AMQM01005624">
    <property type="status" value="NOT_ANNOTATED_CDS"/>
    <property type="molecule type" value="Genomic_DNA"/>
</dbReference>
<accession>T1FU77</accession>
<dbReference type="GeneID" id="20212373"/>
<keyword evidence="1" id="KW-0175">Coiled coil</keyword>
<dbReference type="CTD" id="20212373"/>
<dbReference type="OrthoDB" id="195089at2759"/>
<feature type="domain" description="FANCI solenoid 4" evidence="3">
    <location>
        <begin position="20"/>
        <end position="268"/>
    </location>
</feature>
<organism evidence="5 6">
    <name type="scientific">Helobdella robusta</name>
    <name type="common">Californian leech</name>
    <dbReference type="NCBI Taxonomy" id="6412"/>
    <lineage>
        <taxon>Eukaryota</taxon>
        <taxon>Metazoa</taxon>
        <taxon>Spiralia</taxon>
        <taxon>Lophotrochozoa</taxon>
        <taxon>Annelida</taxon>
        <taxon>Clitellata</taxon>
        <taxon>Hirudinea</taxon>
        <taxon>Rhynchobdellida</taxon>
        <taxon>Glossiphoniidae</taxon>
        <taxon>Helobdella</taxon>
    </lineage>
</organism>
<dbReference type="PANTHER" id="PTHR21818:SF0">
    <property type="entry name" value="FANCONI ANEMIA GROUP I PROTEIN"/>
    <property type="match status" value="1"/>
</dbReference>
<sequence>MALGRKSWPIPVMIVLFMEVELEKTNAYSSVTVHSSLTITQLLLAGLDEEVDDLHWFIGHLKNKSEERIHDGDLLSTNHDEDATTNVTAASQKKRLPSLIQRVRSVVEVFHEIIQIAFSYGAIMNLITKSLVKFFNFLTSLVKLYIQNYGSSNGDDYTIGGRFEKLIQLIATKLTKSVYPMISYIETVENEHLQAANEKQKNKKNKNANAVDKIKSLKETKAIPNLIYSIEQFEKFLIQLTKKTKINLMCHFKLSTARDFRINSASLQAALDAEEEEEEEERDGDEENNDAGNENIENDNGGSSVNDGDSVNNNGNYGDNNGDKYGRGVPSAAAAADDGGDGCKETQPPSKRMKLKDVLPISNSKKSLKRK</sequence>
<dbReference type="PANTHER" id="PTHR21818">
    <property type="entry name" value="BC025462 PROTEIN"/>
    <property type="match status" value="1"/>
</dbReference>
<evidence type="ECO:0000256" key="1">
    <source>
        <dbReference type="SAM" id="Coils"/>
    </source>
</evidence>